<dbReference type="AlphaFoldDB" id="A0AAD5TZG4"/>
<dbReference type="Proteomes" id="UP001211065">
    <property type="component" value="Unassembled WGS sequence"/>
</dbReference>
<evidence type="ECO:0000313" key="3">
    <source>
        <dbReference type="Proteomes" id="UP001211065"/>
    </source>
</evidence>
<evidence type="ECO:0000313" key="2">
    <source>
        <dbReference type="EMBL" id="KAJ3218167.1"/>
    </source>
</evidence>
<accession>A0AAD5TZG4</accession>
<organism evidence="2 3">
    <name type="scientific">Clydaea vesicula</name>
    <dbReference type="NCBI Taxonomy" id="447962"/>
    <lineage>
        <taxon>Eukaryota</taxon>
        <taxon>Fungi</taxon>
        <taxon>Fungi incertae sedis</taxon>
        <taxon>Chytridiomycota</taxon>
        <taxon>Chytridiomycota incertae sedis</taxon>
        <taxon>Chytridiomycetes</taxon>
        <taxon>Lobulomycetales</taxon>
        <taxon>Lobulomycetaceae</taxon>
        <taxon>Clydaea</taxon>
    </lineage>
</organism>
<comment type="caution">
    <text evidence="2">The sequence shown here is derived from an EMBL/GenBank/DDBJ whole genome shotgun (WGS) entry which is preliminary data.</text>
</comment>
<evidence type="ECO:0000256" key="1">
    <source>
        <dbReference type="SAM" id="Coils"/>
    </source>
</evidence>
<protein>
    <submittedName>
        <fullName evidence="2">Uncharacterized protein</fullName>
    </submittedName>
</protein>
<dbReference type="EMBL" id="JADGJW010000393">
    <property type="protein sequence ID" value="KAJ3218167.1"/>
    <property type="molecule type" value="Genomic_DNA"/>
</dbReference>
<feature type="coiled-coil region" evidence="1">
    <location>
        <begin position="44"/>
        <end position="71"/>
    </location>
</feature>
<keyword evidence="1" id="KW-0175">Coiled coil</keyword>
<gene>
    <name evidence="2" type="ORF">HK099_005181</name>
</gene>
<name>A0AAD5TZG4_9FUNG</name>
<reference evidence="2" key="1">
    <citation type="submission" date="2020-05" db="EMBL/GenBank/DDBJ databases">
        <title>Phylogenomic resolution of chytrid fungi.</title>
        <authorList>
            <person name="Stajich J.E."/>
            <person name="Amses K."/>
            <person name="Simmons R."/>
            <person name="Seto K."/>
            <person name="Myers J."/>
            <person name="Bonds A."/>
            <person name="Quandt C.A."/>
            <person name="Barry K."/>
            <person name="Liu P."/>
            <person name="Grigoriev I."/>
            <person name="Longcore J.E."/>
            <person name="James T.Y."/>
        </authorList>
    </citation>
    <scope>NUCLEOTIDE SEQUENCE</scope>
    <source>
        <strain evidence="2">JEL0476</strain>
    </source>
</reference>
<feature type="non-terminal residue" evidence="2">
    <location>
        <position position="1"/>
    </location>
</feature>
<keyword evidence="3" id="KW-1185">Reference proteome</keyword>
<sequence length="83" mass="10167">RKKPEKSEYFQDHLEDLHSNKVYIDPNKRDLLYCLGSNGKKLRYTQMQRRKESELKRYRKVRERYQVATEEVVNYEITKKNVG</sequence>
<proteinExistence type="predicted"/>